<gene>
    <name evidence="1" type="ORF">BKH32_04585</name>
</gene>
<dbReference type="AlphaFoldDB" id="A0A1Q8I295"/>
<name>A0A1Q8I295_9ACTO</name>
<sequence>MGEVWWAWVSMVLTSTLLRRHEPKANRGIPTILRECFDGGTVDVSAVDTGLLAGSAPGGLGGRAGRSHPVAGLTFPQPGAQHLGEGRRPARTTRVARETLCHVDVAARTVLRWHAFHFQHGD</sequence>
<evidence type="ECO:0000313" key="2">
    <source>
        <dbReference type="Proteomes" id="UP000185736"/>
    </source>
</evidence>
<proteinExistence type="predicted"/>
<evidence type="ECO:0000313" key="1">
    <source>
        <dbReference type="EMBL" id="OLL15157.1"/>
    </source>
</evidence>
<dbReference type="EMBL" id="MSGO01000015">
    <property type="protein sequence ID" value="OLL15157.1"/>
    <property type="molecule type" value="Genomic_DNA"/>
</dbReference>
<reference evidence="1 2" key="1">
    <citation type="submission" date="2016-12" db="EMBL/GenBank/DDBJ databases">
        <title>Genomic comparison of strains in the 'Actinomyces naeslundii' group.</title>
        <authorList>
            <person name="Mughal S.R."/>
            <person name="Do T."/>
            <person name="Gilbert S.C."/>
            <person name="Witherden E.A."/>
            <person name="Didelot X."/>
            <person name="Beighton D."/>
        </authorList>
    </citation>
    <scope>NUCLEOTIDE SEQUENCE [LARGE SCALE GENOMIC DNA]</scope>
    <source>
        <strain evidence="1 2">S64C</strain>
    </source>
</reference>
<dbReference type="Proteomes" id="UP000185736">
    <property type="component" value="Unassembled WGS sequence"/>
</dbReference>
<accession>A0A1Q8I295</accession>
<comment type="caution">
    <text evidence="1">The sequence shown here is derived from an EMBL/GenBank/DDBJ whole genome shotgun (WGS) entry which is preliminary data.</text>
</comment>
<organism evidence="1 2">
    <name type="scientific">Actinomyces oris</name>
    <dbReference type="NCBI Taxonomy" id="544580"/>
    <lineage>
        <taxon>Bacteria</taxon>
        <taxon>Bacillati</taxon>
        <taxon>Actinomycetota</taxon>
        <taxon>Actinomycetes</taxon>
        <taxon>Actinomycetales</taxon>
        <taxon>Actinomycetaceae</taxon>
        <taxon>Actinomyces</taxon>
    </lineage>
</organism>
<protein>
    <submittedName>
        <fullName evidence="1">Uncharacterized protein</fullName>
    </submittedName>
</protein>